<dbReference type="RefSeq" id="WP_139126854.1">
    <property type="nucleotide sequence ID" value="NZ_CP043010.1"/>
</dbReference>
<accession>A0AAX3EG26</accession>
<dbReference type="EMBL" id="CP101185">
    <property type="protein sequence ID" value="UYV96918.1"/>
    <property type="molecule type" value="Genomic_DNA"/>
</dbReference>
<keyword evidence="2" id="KW-1185">Reference proteome</keyword>
<protein>
    <submittedName>
        <fullName evidence="1">Uncharacterized protein</fullName>
    </submittedName>
</protein>
<reference evidence="1" key="1">
    <citation type="submission" date="2022-07" db="EMBL/GenBank/DDBJ databases">
        <authorList>
            <person name="Wu T."/>
        </authorList>
    </citation>
    <scope>NUCLEOTIDE SEQUENCE</scope>
    <source>
        <strain evidence="1">SD-1</strain>
    </source>
</reference>
<proteinExistence type="predicted"/>
<sequence length="151" mass="17028">MGRSGRSWTRYRLRRFGRAKGDLGGEDVVKGFVEIRSHCAVVMDKESQEEGFVEEPPNLIRRLLVVRLRVGKLIERIGQQLATNGNLFADIGETIFNTGTLHTQLVHLLANLRYRQDAVSSNVDETTLLGFDFLQLIGVARIHLLDVLLLT</sequence>
<name>A0AAX3EG26_PAEUR</name>
<dbReference type="Proteomes" id="UP001163293">
    <property type="component" value="Chromosome"/>
</dbReference>
<dbReference type="AlphaFoldDB" id="A0AAX3EG26"/>
<organism evidence="1 2">
    <name type="scientific">Paenarthrobacter ureafaciens</name>
    <dbReference type="NCBI Taxonomy" id="37931"/>
    <lineage>
        <taxon>Bacteria</taxon>
        <taxon>Bacillati</taxon>
        <taxon>Actinomycetota</taxon>
        <taxon>Actinomycetes</taxon>
        <taxon>Micrococcales</taxon>
        <taxon>Micrococcaceae</taxon>
        <taxon>Paenarthrobacter</taxon>
    </lineage>
</organism>
<evidence type="ECO:0000313" key="1">
    <source>
        <dbReference type="EMBL" id="UYV96918.1"/>
    </source>
</evidence>
<evidence type="ECO:0000313" key="2">
    <source>
        <dbReference type="Proteomes" id="UP001163293"/>
    </source>
</evidence>
<gene>
    <name evidence="1" type="ORF">NL394_17985</name>
</gene>